<dbReference type="Proteomes" id="UP000822688">
    <property type="component" value="Chromosome 4"/>
</dbReference>
<organism evidence="1 2">
    <name type="scientific">Ceratodon purpureus</name>
    <name type="common">Fire moss</name>
    <name type="synonym">Dicranum purpureum</name>
    <dbReference type="NCBI Taxonomy" id="3225"/>
    <lineage>
        <taxon>Eukaryota</taxon>
        <taxon>Viridiplantae</taxon>
        <taxon>Streptophyta</taxon>
        <taxon>Embryophyta</taxon>
        <taxon>Bryophyta</taxon>
        <taxon>Bryophytina</taxon>
        <taxon>Bryopsida</taxon>
        <taxon>Dicranidae</taxon>
        <taxon>Pseudoditrichales</taxon>
        <taxon>Ditrichaceae</taxon>
        <taxon>Ceratodon</taxon>
    </lineage>
</organism>
<evidence type="ECO:0000313" key="2">
    <source>
        <dbReference type="Proteomes" id="UP000822688"/>
    </source>
</evidence>
<proteinExistence type="predicted"/>
<dbReference type="PANTHER" id="PTHR33874">
    <property type="entry name" value="RING FINGER PROTEIN"/>
    <property type="match status" value="1"/>
</dbReference>
<evidence type="ECO:0000313" key="1">
    <source>
        <dbReference type="EMBL" id="KAG0580843.1"/>
    </source>
</evidence>
<name>A0A8T0IEC6_CERPU</name>
<gene>
    <name evidence="1" type="ORF">KC19_4G204300</name>
</gene>
<keyword evidence="2" id="KW-1185">Reference proteome</keyword>
<dbReference type="AlphaFoldDB" id="A0A8T0IEC6"/>
<comment type="caution">
    <text evidence="1">The sequence shown here is derived from an EMBL/GenBank/DDBJ whole genome shotgun (WGS) entry which is preliminary data.</text>
</comment>
<reference evidence="1" key="1">
    <citation type="submission" date="2020-06" db="EMBL/GenBank/DDBJ databases">
        <title>WGS assembly of Ceratodon purpureus strain R40.</title>
        <authorList>
            <person name="Carey S.B."/>
            <person name="Jenkins J."/>
            <person name="Shu S."/>
            <person name="Lovell J.T."/>
            <person name="Sreedasyam A."/>
            <person name="Maumus F."/>
            <person name="Tiley G.P."/>
            <person name="Fernandez-Pozo N."/>
            <person name="Barry K."/>
            <person name="Chen C."/>
            <person name="Wang M."/>
            <person name="Lipzen A."/>
            <person name="Daum C."/>
            <person name="Saski C.A."/>
            <person name="Payton A.C."/>
            <person name="Mcbreen J.C."/>
            <person name="Conrad R.E."/>
            <person name="Kollar L.M."/>
            <person name="Olsson S."/>
            <person name="Huttunen S."/>
            <person name="Landis J.B."/>
            <person name="Wickett N.J."/>
            <person name="Johnson M.G."/>
            <person name="Rensing S.A."/>
            <person name="Grimwood J."/>
            <person name="Schmutz J."/>
            <person name="Mcdaniel S.F."/>
        </authorList>
    </citation>
    <scope>NUCLEOTIDE SEQUENCE</scope>
    <source>
        <strain evidence="1">R40</strain>
    </source>
</reference>
<accession>A0A8T0IEC6</accession>
<dbReference type="EMBL" id="CM026424">
    <property type="protein sequence ID" value="KAG0580843.1"/>
    <property type="molecule type" value="Genomic_DNA"/>
</dbReference>
<sequence>MKEVEDGLGADGYEVVNVEDIVESIAGYVARYTSSVPQARNLTPMQLQEVMTQAFSDAERKGWLQSLYSTGRFLYTAGSWGVATLPIDKNPVVGCWLILKLITWKVLCTCTVHFRCVWGSNQQHLGCKFCRWRFSYRNITMIPKLYLFILTCNHSGIIYSHI</sequence>
<dbReference type="PANTHER" id="PTHR33874:SF4">
    <property type="entry name" value="EXPRESSED PROTEIN"/>
    <property type="match status" value="1"/>
</dbReference>
<protein>
    <submittedName>
        <fullName evidence="1">Uncharacterized protein</fullName>
    </submittedName>
</protein>